<accession>A0A843YF20</accession>
<feature type="transmembrane region" description="Helical" evidence="1">
    <location>
        <begin position="63"/>
        <end position="85"/>
    </location>
</feature>
<feature type="transmembrane region" description="Helical" evidence="1">
    <location>
        <begin position="91"/>
        <end position="108"/>
    </location>
</feature>
<evidence type="ECO:0000313" key="3">
    <source>
        <dbReference type="Proteomes" id="UP000444174"/>
    </source>
</evidence>
<keyword evidence="3" id="KW-1185">Reference proteome</keyword>
<keyword evidence="1" id="KW-0812">Transmembrane</keyword>
<organism evidence="2 3">
    <name type="scientific">Tritonibacter litoralis</name>
    <dbReference type="NCBI Taxonomy" id="2662264"/>
    <lineage>
        <taxon>Bacteria</taxon>
        <taxon>Pseudomonadati</taxon>
        <taxon>Pseudomonadota</taxon>
        <taxon>Alphaproteobacteria</taxon>
        <taxon>Rhodobacterales</taxon>
        <taxon>Paracoccaceae</taxon>
        <taxon>Tritonibacter</taxon>
    </lineage>
</organism>
<reference evidence="2 3" key="1">
    <citation type="submission" date="2019-10" db="EMBL/GenBank/DDBJ databases">
        <title>Epibacterium sp. nov., isolated from seawater.</title>
        <authorList>
            <person name="Zhang X."/>
            <person name="Li N."/>
        </authorList>
    </citation>
    <scope>NUCLEOTIDE SEQUENCE [LARGE SCALE GENOMIC DNA]</scope>
    <source>
        <strain evidence="2 3">SM1979</strain>
    </source>
</reference>
<dbReference type="AlphaFoldDB" id="A0A843YF20"/>
<sequence>MTAILEDLRRLDAARKRGELSPDAYEDAKRRLLGDVEDVQIVAESRPRPQRLRTARAQMRSDGMWSLLLLGMFGVGILTLITALVIGDMTIAVTLVVTIFAAILVKAAKRLEH</sequence>
<proteinExistence type="predicted"/>
<dbReference type="EMBL" id="WIBF01000003">
    <property type="protein sequence ID" value="MQQ08064.1"/>
    <property type="molecule type" value="Genomic_DNA"/>
</dbReference>
<evidence type="ECO:0000256" key="1">
    <source>
        <dbReference type="SAM" id="Phobius"/>
    </source>
</evidence>
<name>A0A843YF20_9RHOB</name>
<dbReference type="RefSeq" id="WP_153215024.1">
    <property type="nucleotide sequence ID" value="NZ_WIBF01000003.1"/>
</dbReference>
<protein>
    <submittedName>
        <fullName evidence="2">SHOCT domain-containing protein</fullName>
    </submittedName>
</protein>
<keyword evidence="1" id="KW-0472">Membrane</keyword>
<keyword evidence="1" id="KW-1133">Transmembrane helix</keyword>
<comment type="caution">
    <text evidence="2">The sequence shown here is derived from an EMBL/GenBank/DDBJ whole genome shotgun (WGS) entry which is preliminary data.</text>
</comment>
<dbReference type="Proteomes" id="UP000444174">
    <property type="component" value="Unassembled WGS sequence"/>
</dbReference>
<gene>
    <name evidence="2" type="ORF">GFB49_06345</name>
</gene>
<evidence type="ECO:0000313" key="2">
    <source>
        <dbReference type="EMBL" id="MQQ08064.1"/>
    </source>
</evidence>